<evidence type="ECO:0000313" key="3">
    <source>
        <dbReference type="Proteomes" id="UP000177625"/>
    </source>
</evidence>
<proteinExistence type="predicted"/>
<reference evidence="3" key="1">
    <citation type="submission" date="2016-03" db="EMBL/GenBank/DDBJ databases">
        <authorList>
            <person name="Guldener U."/>
        </authorList>
    </citation>
    <scope>NUCLEOTIDE SEQUENCE [LARGE SCALE GENOMIC DNA]</scope>
</reference>
<name>A0A1E1LZN5_RHYSE</name>
<sequence length="77" mass="8934">MPRKRMLIHKDQQDDFHSRSSKRYKSHVDSAKKQQTNLLPAVILSGFKWDAVVDVWITKALESYDALFMEASLDLPT</sequence>
<dbReference type="Proteomes" id="UP000177625">
    <property type="component" value="Unassembled WGS sequence"/>
</dbReference>
<dbReference type="AlphaFoldDB" id="A0A1E1LZN5"/>
<dbReference type="EMBL" id="FJVC01000085">
    <property type="protein sequence ID" value="CZT42326.1"/>
    <property type="molecule type" value="Genomic_DNA"/>
</dbReference>
<gene>
    <name evidence="2" type="ORF">RSE6_02191</name>
</gene>
<evidence type="ECO:0000313" key="2">
    <source>
        <dbReference type="EMBL" id="CZT42326.1"/>
    </source>
</evidence>
<protein>
    <submittedName>
        <fullName evidence="2">Uncharacterized protein</fullName>
    </submittedName>
</protein>
<evidence type="ECO:0000256" key="1">
    <source>
        <dbReference type="SAM" id="MobiDB-lite"/>
    </source>
</evidence>
<accession>A0A1E1LZN5</accession>
<organism evidence="2 3">
    <name type="scientific">Rhynchosporium secalis</name>
    <name type="common">Barley scald fungus</name>
    <dbReference type="NCBI Taxonomy" id="38038"/>
    <lineage>
        <taxon>Eukaryota</taxon>
        <taxon>Fungi</taxon>
        <taxon>Dikarya</taxon>
        <taxon>Ascomycota</taxon>
        <taxon>Pezizomycotina</taxon>
        <taxon>Leotiomycetes</taxon>
        <taxon>Helotiales</taxon>
        <taxon>Ploettnerulaceae</taxon>
        <taxon>Rhynchosporium</taxon>
    </lineage>
</organism>
<feature type="compositionally biased region" description="Basic and acidic residues" evidence="1">
    <location>
        <begin position="8"/>
        <end position="18"/>
    </location>
</feature>
<feature type="region of interest" description="Disordered" evidence="1">
    <location>
        <begin position="1"/>
        <end position="22"/>
    </location>
</feature>
<keyword evidence="3" id="KW-1185">Reference proteome</keyword>